<feature type="compositionally biased region" description="Polar residues" evidence="1">
    <location>
        <begin position="44"/>
        <end position="56"/>
    </location>
</feature>
<accession>A0A420IID8</accession>
<proteinExistence type="predicted"/>
<feature type="region of interest" description="Disordered" evidence="1">
    <location>
        <begin position="1"/>
        <end position="75"/>
    </location>
</feature>
<organism evidence="2 3">
    <name type="scientific">Golovinomyces cichoracearum</name>
    <dbReference type="NCBI Taxonomy" id="62708"/>
    <lineage>
        <taxon>Eukaryota</taxon>
        <taxon>Fungi</taxon>
        <taxon>Dikarya</taxon>
        <taxon>Ascomycota</taxon>
        <taxon>Pezizomycotina</taxon>
        <taxon>Leotiomycetes</taxon>
        <taxon>Erysiphales</taxon>
        <taxon>Erysiphaceae</taxon>
        <taxon>Golovinomyces</taxon>
    </lineage>
</organism>
<protein>
    <submittedName>
        <fullName evidence="2">Uncharacterized protein</fullName>
    </submittedName>
</protein>
<dbReference type="Proteomes" id="UP000285405">
    <property type="component" value="Unassembled WGS sequence"/>
</dbReference>
<dbReference type="AlphaFoldDB" id="A0A420IID8"/>
<evidence type="ECO:0000313" key="2">
    <source>
        <dbReference type="EMBL" id="RKF74273.1"/>
    </source>
</evidence>
<name>A0A420IID8_9PEZI</name>
<gene>
    <name evidence="2" type="ORF">GcC1_085026</name>
</gene>
<sequence length="98" mass="11108">MNFRVPDIETDSTDEEHSFYSQESHTMSAIPRQSGPNDEDHNMIQEQQSTSATLQEQQHRPLQNPGAFNLSSIPSDVYAAPREQLTREILSQLPSPKL</sequence>
<evidence type="ECO:0000313" key="3">
    <source>
        <dbReference type="Proteomes" id="UP000285405"/>
    </source>
</evidence>
<comment type="caution">
    <text evidence="2">The sequence shown here is derived from an EMBL/GenBank/DDBJ whole genome shotgun (WGS) entry which is preliminary data.</text>
</comment>
<dbReference type="EMBL" id="MCBR01008570">
    <property type="protein sequence ID" value="RKF74273.1"/>
    <property type="molecule type" value="Genomic_DNA"/>
</dbReference>
<reference evidence="2 3" key="1">
    <citation type="journal article" date="2018" name="BMC Genomics">
        <title>Comparative genome analyses reveal sequence features reflecting distinct modes of host-adaptation between dicot and monocot powdery mildew.</title>
        <authorList>
            <person name="Wu Y."/>
            <person name="Ma X."/>
            <person name="Pan Z."/>
            <person name="Kale S.D."/>
            <person name="Song Y."/>
            <person name="King H."/>
            <person name="Zhang Q."/>
            <person name="Presley C."/>
            <person name="Deng X."/>
            <person name="Wei C.I."/>
            <person name="Xiao S."/>
        </authorList>
    </citation>
    <scope>NUCLEOTIDE SEQUENCE [LARGE SCALE GENOMIC DNA]</scope>
    <source>
        <strain evidence="2">UCSC1</strain>
    </source>
</reference>
<evidence type="ECO:0000256" key="1">
    <source>
        <dbReference type="SAM" id="MobiDB-lite"/>
    </source>
</evidence>